<comment type="caution">
    <text evidence="1">The sequence shown here is derived from an EMBL/GenBank/DDBJ whole genome shotgun (WGS) entry which is preliminary data.</text>
</comment>
<evidence type="ECO:0000313" key="1">
    <source>
        <dbReference type="EMBL" id="KST65468.1"/>
    </source>
</evidence>
<gene>
    <name evidence="1" type="ORF">BC008_41800</name>
</gene>
<evidence type="ECO:0000313" key="2">
    <source>
        <dbReference type="Proteomes" id="UP000053372"/>
    </source>
</evidence>
<sequence length="139" mass="15317">MFDLSQFSRRRFLTTAAASRVSAVLLKAYGNPPEPSGTAATEKVEVADINPEMMPETTKVVLSYIPIVEAAPLVIAKERAFFAKYGMTNVEISKQANWASARDNVTIGSQGKGIDGGKWQMPMPHLISCTWKFECQFLD</sequence>
<organism evidence="1 2">
    <name type="scientific">Mastigocoleus testarum BC008</name>
    <dbReference type="NCBI Taxonomy" id="371196"/>
    <lineage>
        <taxon>Bacteria</taxon>
        <taxon>Bacillati</taxon>
        <taxon>Cyanobacteriota</taxon>
        <taxon>Cyanophyceae</taxon>
        <taxon>Nostocales</taxon>
        <taxon>Hapalosiphonaceae</taxon>
        <taxon>Mastigocoleus</taxon>
    </lineage>
</organism>
<dbReference type="PROSITE" id="PS51318">
    <property type="entry name" value="TAT"/>
    <property type="match status" value="1"/>
</dbReference>
<dbReference type="Pfam" id="PF13379">
    <property type="entry name" value="NMT1_2"/>
    <property type="match status" value="1"/>
</dbReference>
<dbReference type="OrthoDB" id="416209at2"/>
<proteinExistence type="predicted"/>
<reference evidence="1 2" key="1">
    <citation type="journal article" date="2015" name="Genome Announc.">
        <title>Draft Genome of the Euendolithic (true boring) Cyanobacterium Mastigocoleus testarum strain BC008.</title>
        <authorList>
            <person name="Guida B.S."/>
            <person name="Garcia-Pichel F."/>
        </authorList>
    </citation>
    <scope>NUCLEOTIDE SEQUENCE [LARGE SCALE GENOMIC DNA]</scope>
    <source>
        <strain evidence="1 2">BC008</strain>
    </source>
</reference>
<dbReference type="Proteomes" id="UP000053372">
    <property type="component" value="Unassembled WGS sequence"/>
</dbReference>
<dbReference type="EMBL" id="LMTZ01000107">
    <property type="protein sequence ID" value="KST65468.1"/>
    <property type="molecule type" value="Genomic_DNA"/>
</dbReference>
<keyword evidence="2" id="KW-1185">Reference proteome</keyword>
<dbReference type="AlphaFoldDB" id="A0A0V7ZLV8"/>
<name>A0A0V7ZLV8_9CYAN</name>
<accession>A0A0V7ZLV8</accession>
<dbReference type="Gene3D" id="3.40.190.10">
    <property type="entry name" value="Periplasmic binding protein-like II"/>
    <property type="match status" value="1"/>
</dbReference>
<dbReference type="InterPro" id="IPR006311">
    <property type="entry name" value="TAT_signal"/>
</dbReference>
<protein>
    <submittedName>
        <fullName evidence="1">Uncharacterized protein</fullName>
    </submittedName>
</protein>